<dbReference type="Gene3D" id="1.20.1110.10">
    <property type="entry name" value="Calcium-transporting ATPase, transmembrane domain"/>
    <property type="match status" value="1"/>
</dbReference>
<keyword evidence="3" id="KW-0479">Metal-binding</keyword>
<evidence type="ECO:0000256" key="3">
    <source>
        <dbReference type="ARBA" id="ARBA00022723"/>
    </source>
</evidence>
<feature type="transmembrane region" description="Helical" evidence="6">
    <location>
        <begin position="483"/>
        <end position="503"/>
    </location>
</feature>
<dbReference type="EMBL" id="JAAGAX010000011">
    <property type="protein sequence ID" value="KAF2297807.1"/>
    <property type="molecule type" value="Genomic_DNA"/>
</dbReference>
<dbReference type="InterPro" id="IPR023214">
    <property type="entry name" value="HAD_sf"/>
</dbReference>
<keyword evidence="5 6" id="KW-0472">Membrane</keyword>
<dbReference type="InterPro" id="IPR036412">
    <property type="entry name" value="HAD-like_sf"/>
</dbReference>
<keyword evidence="8" id="KW-1185">Reference proteome</keyword>
<feature type="transmembrane region" description="Helical" evidence="6">
    <location>
        <begin position="444"/>
        <end position="463"/>
    </location>
</feature>
<sequence>MLAASKSIAVEHEPVLAEIHAIKYGMETAIAASFDRLEVESDTLSTLRLCGRRLLQKQNQDNRTEKEDTILETSEVAGWKANSVQDEGNGKSTVVCQICINGEHCTCSSVIEQPLQAVKEVQTSPVALATEESKAIRNFIQFLKDTANREFQVILVSTDEDTSKIELKVDDAITDNSLKAIKNSLQAVPGVQSICVDPELNRISVSCEPDSPAPRSFIIVTESTEAGNFKAMIFAEGRRGRESRRQEETDHLQYFLLLWFLVLAFILFLASMLSINVPAIKHYLDIKVVNMLTVGAIISLFSFEDCFSSDVQGVDFFGTSLMFMAFNLLGTYLDAFVRRKRSQVITKHKGLVKETMTLLTLVHKENLTVKEEIDSRLGLTDVIRLIPGAKVKWEKSHANENGVVYFKGRSFGSDSVLSQIAHLVQSDQKAEGPVKEFAKTISKFFLILGIIVSFLFWLAWFLAGKFHAYPKSWLPHSMDWSHLAALVWISVMAIASPCSLPLATEIAAMVAAQVDCIVFNKRTLTIGKPVVVDITLLKNMKPKEFFLLVAAVEANSRHPLAKAIIEHAKECGEDKDNFLLPEAHDFDLIAGRGLKAIVQSKQILVGNKSLMIVHNISIMDDAKKKLAEIERKGQTGVLVSIDSELTGIVAISDPLKPGAREVISILKSMKVRTIMATGDNWGTANSICRQVGIETVIAEAKHQQKVKEVEKLQDQGHAVAMVDGSRSNSLALAAADVGIAVGARTGIAMEGY</sequence>
<evidence type="ECO:0000256" key="4">
    <source>
        <dbReference type="ARBA" id="ARBA00022989"/>
    </source>
</evidence>
<evidence type="ECO:0000313" key="8">
    <source>
        <dbReference type="Proteomes" id="UP000467840"/>
    </source>
</evidence>
<name>A0A6A6LB82_HEVBR</name>
<comment type="subcellular location">
    <subcellularLocation>
        <location evidence="1">Membrane</location>
    </subcellularLocation>
</comment>
<evidence type="ECO:0008006" key="9">
    <source>
        <dbReference type="Google" id="ProtNLM"/>
    </source>
</evidence>
<evidence type="ECO:0000256" key="5">
    <source>
        <dbReference type="ARBA" id="ARBA00023136"/>
    </source>
</evidence>
<dbReference type="InterPro" id="IPR006121">
    <property type="entry name" value="HMA_dom"/>
</dbReference>
<gene>
    <name evidence="7" type="ORF">GH714_003237</name>
</gene>
<dbReference type="SUPFAM" id="SSF56784">
    <property type="entry name" value="HAD-like"/>
    <property type="match status" value="1"/>
</dbReference>
<dbReference type="InterPro" id="IPR023299">
    <property type="entry name" value="ATPase_P-typ_cyto_dom_N"/>
</dbReference>
<dbReference type="GO" id="GO:0005524">
    <property type="term" value="F:ATP binding"/>
    <property type="evidence" value="ECO:0007669"/>
    <property type="project" value="InterPro"/>
</dbReference>
<feature type="transmembrane region" description="Helical" evidence="6">
    <location>
        <begin position="288"/>
        <end position="304"/>
    </location>
</feature>
<dbReference type="InterPro" id="IPR001757">
    <property type="entry name" value="P_typ_ATPase"/>
</dbReference>
<dbReference type="PANTHER" id="PTHR46594:SF4">
    <property type="entry name" value="P-TYPE CATION-TRANSPORTING ATPASE"/>
    <property type="match status" value="1"/>
</dbReference>
<accession>A0A6A6LB82</accession>
<keyword evidence="4 6" id="KW-1133">Transmembrane helix</keyword>
<evidence type="ECO:0000256" key="2">
    <source>
        <dbReference type="ARBA" id="ARBA00022692"/>
    </source>
</evidence>
<evidence type="ECO:0000256" key="1">
    <source>
        <dbReference type="ARBA" id="ARBA00004370"/>
    </source>
</evidence>
<dbReference type="AlphaFoldDB" id="A0A6A6LB82"/>
<dbReference type="NCBIfam" id="TIGR01494">
    <property type="entry name" value="ATPase_P-type"/>
    <property type="match status" value="1"/>
</dbReference>
<dbReference type="InterPro" id="IPR023298">
    <property type="entry name" value="ATPase_P-typ_TM_dom_sf"/>
</dbReference>
<feature type="transmembrane region" description="Helical" evidence="6">
    <location>
        <begin position="254"/>
        <end position="276"/>
    </location>
</feature>
<reference evidence="7 8" key="1">
    <citation type="journal article" date="2020" name="Mol. Plant">
        <title>The Chromosome-Based Rubber Tree Genome Provides New Insights into Spurge Genome Evolution and Rubber Biosynthesis.</title>
        <authorList>
            <person name="Liu J."/>
            <person name="Shi C."/>
            <person name="Shi C.C."/>
            <person name="Li W."/>
            <person name="Zhang Q.J."/>
            <person name="Zhang Y."/>
            <person name="Li K."/>
            <person name="Lu H.F."/>
            <person name="Shi C."/>
            <person name="Zhu S.T."/>
            <person name="Xiao Z.Y."/>
            <person name="Nan H."/>
            <person name="Yue Y."/>
            <person name="Zhu X.G."/>
            <person name="Wu Y."/>
            <person name="Hong X.N."/>
            <person name="Fan G.Y."/>
            <person name="Tong Y."/>
            <person name="Zhang D."/>
            <person name="Mao C.L."/>
            <person name="Liu Y.L."/>
            <person name="Hao S.J."/>
            <person name="Liu W.Q."/>
            <person name="Lv M.Q."/>
            <person name="Zhang H.B."/>
            <person name="Liu Y."/>
            <person name="Hu-Tang G.R."/>
            <person name="Wang J.P."/>
            <person name="Wang J.H."/>
            <person name="Sun Y.H."/>
            <person name="Ni S.B."/>
            <person name="Chen W.B."/>
            <person name="Zhang X.C."/>
            <person name="Jiao Y.N."/>
            <person name="Eichler E.E."/>
            <person name="Li G.H."/>
            <person name="Liu X."/>
            <person name="Gao L.Z."/>
        </authorList>
    </citation>
    <scope>NUCLEOTIDE SEQUENCE [LARGE SCALE GENOMIC DNA]</scope>
    <source>
        <strain evidence="8">cv. GT1</strain>
        <tissue evidence="7">Leaf</tissue>
    </source>
</reference>
<dbReference type="SUPFAM" id="SSF81665">
    <property type="entry name" value="Calcium ATPase, transmembrane domain M"/>
    <property type="match status" value="1"/>
</dbReference>
<dbReference type="Proteomes" id="UP000467840">
    <property type="component" value="Chromosome 1"/>
</dbReference>
<dbReference type="CDD" id="cd00371">
    <property type="entry name" value="HMA"/>
    <property type="match status" value="1"/>
</dbReference>
<dbReference type="SUPFAM" id="SSF81660">
    <property type="entry name" value="Metal cation-transporting ATPase, ATP-binding domain N"/>
    <property type="match status" value="1"/>
</dbReference>
<proteinExistence type="predicted"/>
<evidence type="ECO:0000256" key="6">
    <source>
        <dbReference type="SAM" id="Phobius"/>
    </source>
</evidence>
<dbReference type="Gene3D" id="3.40.1110.10">
    <property type="entry name" value="Calcium-transporting ATPase, cytoplasmic domain N"/>
    <property type="match status" value="1"/>
</dbReference>
<dbReference type="GO" id="GO:0046872">
    <property type="term" value="F:metal ion binding"/>
    <property type="evidence" value="ECO:0007669"/>
    <property type="project" value="UniProtKB-KW"/>
</dbReference>
<dbReference type="InterPro" id="IPR036163">
    <property type="entry name" value="HMA_dom_sf"/>
</dbReference>
<feature type="transmembrane region" description="Helical" evidence="6">
    <location>
        <begin position="316"/>
        <end position="337"/>
    </location>
</feature>
<evidence type="ECO:0000313" key="7">
    <source>
        <dbReference type="EMBL" id="KAF2297807.1"/>
    </source>
</evidence>
<organism evidence="7 8">
    <name type="scientific">Hevea brasiliensis</name>
    <name type="common">Para rubber tree</name>
    <name type="synonym">Siphonia brasiliensis</name>
    <dbReference type="NCBI Taxonomy" id="3981"/>
    <lineage>
        <taxon>Eukaryota</taxon>
        <taxon>Viridiplantae</taxon>
        <taxon>Streptophyta</taxon>
        <taxon>Embryophyta</taxon>
        <taxon>Tracheophyta</taxon>
        <taxon>Spermatophyta</taxon>
        <taxon>Magnoliopsida</taxon>
        <taxon>eudicotyledons</taxon>
        <taxon>Gunneridae</taxon>
        <taxon>Pentapetalae</taxon>
        <taxon>rosids</taxon>
        <taxon>fabids</taxon>
        <taxon>Malpighiales</taxon>
        <taxon>Euphorbiaceae</taxon>
        <taxon>Crotonoideae</taxon>
        <taxon>Micrandreae</taxon>
        <taxon>Hevea</taxon>
    </lineage>
</organism>
<protein>
    <recommendedName>
        <fullName evidence="9">HMA domain-containing protein</fullName>
    </recommendedName>
</protein>
<comment type="caution">
    <text evidence="7">The sequence shown here is derived from an EMBL/GenBank/DDBJ whole genome shotgun (WGS) entry which is preliminary data.</text>
</comment>
<keyword evidence="2 6" id="KW-0812">Transmembrane</keyword>
<dbReference type="GO" id="GO:0016020">
    <property type="term" value="C:membrane"/>
    <property type="evidence" value="ECO:0007669"/>
    <property type="project" value="UniProtKB-SubCell"/>
</dbReference>
<dbReference type="SUPFAM" id="SSF55008">
    <property type="entry name" value="HMA, heavy metal-associated domain"/>
    <property type="match status" value="1"/>
</dbReference>
<dbReference type="Pfam" id="PF00702">
    <property type="entry name" value="Hydrolase"/>
    <property type="match status" value="1"/>
</dbReference>
<dbReference type="Gene3D" id="3.40.50.1000">
    <property type="entry name" value="HAD superfamily/HAD-like"/>
    <property type="match status" value="1"/>
</dbReference>
<dbReference type="GO" id="GO:0016887">
    <property type="term" value="F:ATP hydrolysis activity"/>
    <property type="evidence" value="ECO:0007669"/>
    <property type="project" value="InterPro"/>
</dbReference>
<dbReference type="PANTHER" id="PTHR46594">
    <property type="entry name" value="P-TYPE CATION-TRANSPORTING ATPASE"/>
    <property type="match status" value="1"/>
</dbReference>